<dbReference type="InterPro" id="IPR004960">
    <property type="entry name" value="LipA_acyltrans"/>
</dbReference>
<feature type="transmembrane region" description="Helical" evidence="6">
    <location>
        <begin position="25"/>
        <end position="44"/>
    </location>
</feature>
<evidence type="ECO:0000313" key="8">
    <source>
        <dbReference type="Proteomes" id="UP000235387"/>
    </source>
</evidence>
<dbReference type="NCBIfam" id="NF006507">
    <property type="entry name" value="PRK08943.1"/>
    <property type="match status" value="1"/>
</dbReference>
<dbReference type="UniPathway" id="UPA00030"/>
<keyword evidence="6" id="KW-0448">Lipopolysaccharide biosynthesis</keyword>
<proteinExistence type="inferred from homology"/>
<comment type="pathway">
    <text evidence="6">Bacterial outer membrane biogenesis; lipopolysaccharide biosynthesis.</text>
</comment>
<comment type="caution">
    <text evidence="7">The sequence shown here is derived from an EMBL/GenBank/DDBJ whole genome shotgun (WGS) entry which is preliminary data.</text>
</comment>
<organism evidence="7 8">
    <name type="scientific">Enterovibrio norvegicus</name>
    <dbReference type="NCBI Taxonomy" id="188144"/>
    <lineage>
        <taxon>Bacteria</taxon>
        <taxon>Pseudomonadati</taxon>
        <taxon>Pseudomonadota</taxon>
        <taxon>Gammaproteobacteria</taxon>
        <taxon>Vibrionales</taxon>
        <taxon>Vibrionaceae</taxon>
        <taxon>Enterovibrio</taxon>
    </lineage>
</organism>
<dbReference type="CDD" id="cd07984">
    <property type="entry name" value="LPLAT_LABLAT-like"/>
    <property type="match status" value="1"/>
</dbReference>
<keyword evidence="6" id="KW-1133">Transmembrane helix</keyword>
<keyword evidence="1 6" id="KW-1003">Cell membrane</keyword>
<dbReference type="InterPro" id="IPR011921">
    <property type="entry name" value="Lipid_A_MsbB"/>
</dbReference>
<evidence type="ECO:0000256" key="2">
    <source>
        <dbReference type="ARBA" id="ARBA00022519"/>
    </source>
</evidence>
<evidence type="ECO:0000256" key="3">
    <source>
        <dbReference type="ARBA" id="ARBA00022679"/>
    </source>
</evidence>
<dbReference type="GO" id="GO:0005886">
    <property type="term" value="C:plasma membrane"/>
    <property type="evidence" value="ECO:0007669"/>
    <property type="project" value="UniProtKB-SubCell"/>
</dbReference>
<dbReference type="Pfam" id="PF03279">
    <property type="entry name" value="Lip_A_acyltrans"/>
    <property type="match status" value="1"/>
</dbReference>
<evidence type="ECO:0000256" key="6">
    <source>
        <dbReference type="HAMAP-Rule" id="MF_01944"/>
    </source>
</evidence>
<dbReference type="UniPathway" id="UPA00360">
    <property type="reaction ID" value="UER00486"/>
</dbReference>
<dbReference type="PANTHER" id="PTHR30606">
    <property type="entry name" value="LIPID A BIOSYNTHESIS LAUROYL ACYLTRANSFERASE"/>
    <property type="match status" value="1"/>
</dbReference>
<name>A0A2N7LEA3_9GAMM</name>
<comment type="subcellular location">
    <subcellularLocation>
        <location evidence="6">Cell inner membrane</location>
        <topology evidence="6">Single-pass membrane protein</topology>
    </subcellularLocation>
</comment>
<keyword evidence="2 6" id="KW-0997">Cell inner membrane</keyword>
<comment type="pathway">
    <text evidence="6">Glycolipid biosynthesis; KDO(2)-lipid A biosynthesis; KDO(2)-lipid A from CMP-3-deoxy-D-manno-octulosonate and lipid IV(A): step 4/4.</text>
</comment>
<evidence type="ECO:0000256" key="1">
    <source>
        <dbReference type="ARBA" id="ARBA00022475"/>
    </source>
</evidence>
<dbReference type="EMBL" id="MDAL01000011">
    <property type="protein sequence ID" value="PMN93736.1"/>
    <property type="molecule type" value="Genomic_DNA"/>
</dbReference>
<dbReference type="Proteomes" id="UP000235387">
    <property type="component" value="Unassembled WGS sequence"/>
</dbReference>
<dbReference type="PANTHER" id="PTHR30606:SF4">
    <property type="entry name" value="LIPID A BIOSYNTHESIS MYRISTOYLTRANSFERASE"/>
    <property type="match status" value="1"/>
</dbReference>
<dbReference type="GO" id="GO:0016747">
    <property type="term" value="F:acyltransferase activity, transferring groups other than amino-acyl groups"/>
    <property type="evidence" value="ECO:0007669"/>
    <property type="project" value="InterPro"/>
</dbReference>
<evidence type="ECO:0000256" key="5">
    <source>
        <dbReference type="ARBA" id="ARBA00023315"/>
    </source>
</evidence>
<feature type="short sequence motif" description="HXXXXD motif" evidence="6">
    <location>
        <begin position="137"/>
        <end position="142"/>
    </location>
</feature>
<protein>
    <recommendedName>
        <fullName evidence="6">Lipid A biosynthesis acyltransferase</fullName>
        <ecNumber evidence="6">2.3.1.243</ecNumber>
    </recommendedName>
    <alternativeName>
        <fullName evidence="6">Kdo(2)-lauroyl-lipid IV(A) acyltransferase</fullName>
    </alternativeName>
</protein>
<dbReference type="GO" id="GO:0009276">
    <property type="term" value="C:Gram-negative-bacterium-type cell wall"/>
    <property type="evidence" value="ECO:0007669"/>
    <property type="project" value="InterPro"/>
</dbReference>
<dbReference type="GO" id="GO:0036104">
    <property type="term" value="P:Kdo2-lipid A biosynthetic process"/>
    <property type="evidence" value="ECO:0007669"/>
    <property type="project" value="UniProtKB-UniRule"/>
</dbReference>
<dbReference type="EC" id="2.3.1.243" evidence="6"/>
<comment type="catalytic activity">
    <reaction evidence="6">
        <text>an alpha-Kdo-(2-&gt;4)-alpha-Kdo-(2-&gt;6)-(acyl)-lipid IVA + a fatty acyl-[ACP] = an alpha-Kdo-(2-&gt;4)-alpha-Kdo-(2-&gt;6)-lipid A + holo-[ACP]</text>
        <dbReference type="Rhea" id="RHEA:69400"/>
        <dbReference type="Rhea" id="RHEA-COMP:9685"/>
        <dbReference type="Rhea" id="RHEA-COMP:14125"/>
        <dbReference type="ChEBI" id="CHEBI:64479"/>
        <dbReference type="ChEBI" id="CHEBI:138651"/>
        <dbReference type="ChEBI" id="CHEBI:176430"/>
        <dbReference type="ChEBI" id="CHEBI:176431"/>
        <dbReference type="EC" id="2.3.1.243"/>
    </reaction>
</comment>
<reference evidence="8" key="1">
    <citation type="submission" date="2016-07" db="EMBL/GenBank/DDBJ databases">
        <title>Nontailed viruses are major unrecognized killers of bacteria in the ocean.</title>
        <authorList>
            <person name="Kauffman K."/>
            <person name="Hussain F."/>
            <person name="Yang J."/>
            <person name="Arevalo P."/>
            <person name="Brown J."/>
            <person name="Cutler M."/>
            <person name="Kelly L."/>
            <person name="Polz M.F."/>
        </authorList>
    </citation>
    <scope>NUCLEOTIDE SEQUENCE [LARGE SCALE GENOMIC DNA]</scope>
    <source>
        <strain evidence="8">10N.261.45.A10</strain>
    </source>
</reference>
<comment type="similarity">
    <text evidence="6">Belongs to the LpxL/LpxM/LpxP family. LpxM subfamily.</text>
</comment>
<keyword evidence="3 6" id="KW-0808">Transferase</keyword>
<dbReference type="AlphaFoldDB" id="A0A2N7LEA3"/>
<keyword evidence="5 6" id="KW-0012">Acyltransferase</keyword>
<dbReference type="RefSeq" id="WP_102317290.1">
    <property type="nucleotide sequence ID" value="NZ_MCYQ01000015.1"/>
</dbReference>
<accession>A0A2N7LEA3</accession>
<keyword evidence="6" id="KW-0812">Transmembrane</keyword>
<keyword evidence="4 6" id="KW-0472">Membrane</keyword>
<evidence type="ECO:0000313" key="7">
    <source>
        <dbReference type="EMBL" id="PMN93736.1"/>
    </source>
</evidence>
<evidence type="ECO:0000256" key="4">
    <source>
        <dbReference type="ARBA" id="ARBA00023136"/>
    </source>
</evidence>
<gene>
    <name evidence="6" type="primary">lpxM</name>
    <name evidence="7" type="ORF">BCT23_11900</name>
</gene>
<sequence>MSPEPIDKNTYNPTFSWSYLLPRYWTTWLAVIFGAVFTLLPHFVHKAIAKGLSRIVCLSKSGSVHRTRVNLSLCFPEASEAEREQMLKKQFAVAICYLLKFPSITLKSRKWLQKNVVVSGEEQLIDTKQNTILLVPHTWSIDVPAIYLASRGLPVAAFAKKQKNGLSDWLMHRQRVQYGGAVCERKQGIKPFIKAVRGGYLGYYLPDEDLGEKHSVFVDFFATTKATLSGLNKLAKVSQARIVPLYAKFNLDSGRYEIKLYEPITLSGDEWVDARLMNQFIENQVVPEPEQYMWILRLLKTRQNGEKNPYK</sequence>
<dbReference type="GO" id="GO:0009103">
    <property type="term" value="P:lipopolysaccharide biosynthetic process"/>
    <property type="evidence" value="ECO:0007669"/>
    <property type="project" value="UniProtKB-UniRule"/>
</dbReference>
<dbReference type="PIRSF" id="PIRSF026649">
    <property type="entry name" value="MsbB"/>
    <property type="match status" value="1"/>
</dbReference>
<dbReference type="HAMAP" id="MF_01944">
    <property type="entry name" value="Lipid_A_LpxM"/>
    <property type="match status" value="1"/>
</dbReference>
<comment type="function">
    <text evidence="6">Catalyzes the transfer of an acyl chain from an acyl-[acyl-carrier-protein] (ACP) to a Kdo(2)-(acyl)-lipid IV(A) to form a Kdo(2)-lipid A.</text>
</comment>